<dbReference type="EMBL" id="JAQQWK010000003">
    <property type="protein sequence ID" value="KAK8045200.1"/>
    <property type="molecule type" value="Genomic_DNA"/>
</dbReference>
<keyword evidence="2" id="KW-1133">Transmembrane helix</keyword>
<feature type="transmembrane region" description="Helical" evidence="2">
    <location>
        <begin position="163"/>
        <end position="182"/>
    </location>
</feature>
<reference evidence="3 4" key="1">
    <citation type="submission" date="2023-01" db="EMBL/GenBank/DDBJ databases">
        <title>Analysis of 21 Apiospora genomes using comparative genomics revels a genus with tremendous synthesis potential of carbohydrate active enzymes and secondary metabolites.</title>
        <authorList>
            <person name="Sorensen T."/>
        </authorList>
    </citation>
    <scope>NUCLEOTIDE SEQUENCE [LARGE SCALE GENOMIC DNA]</scope>
    <source>
        <strain evidence="3 4">CBS 33761</strain>
    </source>
</reference>
<name>A0ABR1TGZ5_9PEZI</name>
<organism evidence="3 4">
    <name type="scientific">Apiospora rasikravindrae</name>
    <dbReference type="NCBI Taxonomy" id="990691"/>
    <lineage>
        <taxon>Eukaryota</taxon>
        <taxon>Fungi</taxon>
        <taxon>Dikarya</taxon>
        <taxon>Ascomycota</taxon>
        <taxon>Pezizomycotina</taxon>
        <taxon>Sordariomycetes</taxon>
        <taxon>Xylariomycetidae</taxon>
        <taxon>Amphisphaeriales</taxon>
        <taxon>Apiosporaceae</taxon>
        <taxon>Apiospora</taxon>
    </lineage>
</organism>
<evidence type="ECO:0000256" key="2">
    <source>
        <dbReference type="SAM" id="Phobius"/>
    </source>
</evidence>
<keyword evidence="4" id="KW-1185">Reference proteome</keyword>
<feature type="compositionally biased region" description="Basic and acidic residues" evidence="1">
    <location>
        <begin position="1"/>
        <end position="11"/>
    </location>
</feature>
<evidence type="ECO:0000313" key="3">
    <source>
        <dbReference type="EMBL" id="KAK8045200.1"/>
    </source>
</evidence>
<evidence type="ECO:0000256" key="1">
    <source>
        <dbReference type="SAM" id="MobiDB-lite"/>
    </source>
</evidence>
<feature type="transmembrane region" description="Helical" evidence="2">
    <location>
        <begin position="481"/>
        <end position="504"/>
    </location>
</feature>
<gene>
    <name evidence="3" type="ORF">PG993_005224</name>
</gene>
<protein>
    <submittedName>
        <fullName evidence="3">Uncharacterized protein</fullName>
    </submittedName>
</protein>
<keyword evidence="2" id="KW-0812">Transmembrane</keyword>
<comment type="caution">
    <text evidence="3">The sequence shown here is derived from an EMBL/GenBank/DDBJ whole genome shotgun (WGS) entry which is preliminary data.</text>
</comment>
<keyword evidence="2" id="KW-0472">Membrane</keyword>
<feature type="region of interest" description="Disordered" evidence="1">
    <location>
        <begin position="1"/>
        <end position="48"/>
    </location>
</feature>
<sequence>MDRRPTGREDVSSSDPGLAHEGPPALRPARTGTALSSSPSGFRGHGAEKPSTWKVVAKILPRWLMIVAVSASFYGILYHYSKLPVFTKTDKRVFNGLSTGISIGLGVAVASSLDGMVGDLRWWILSRRFRSRHKVESILQADSMVSLLKLAYRTHRKSIHSAVFFWGLVILGSQVTVASIGLCYSTDTAEKNALMEPGTVFIPNLSSIQAGDIVNDTTTSLGAQQYMANNYGIISTASKPGNNFSEIPQDRMIVRPGDPPMFCEGTVCRYLFKELSLDPAQPDDESLISVTTTRTIDATTTCDAWPVVSGGDGSVRKISVAMDQGDKEVTIPALIGTNATIYMTDTTQNCGDGCTLLSAFEASATAAWYYQCNVTVGAVTNATRPEHQASNSLRTLMADSIALQGYAASSFAGDSEPQYQTYPSESLFGRAVNGGADQLAQIISRFTIGAIAAFADNNKLIPVDGDAPRRGVELDLTHPGIIIFLLLLVIGMTLFLEIFMAIWANRVVIPPDSPLAVAQVLREMTMNRPHDKLHLKSYPTGKSMTDRRGEPLWRYRSTLVPGVGMYDLYMEGSVSYHNEQDEIEMTGA</sequence>
<proteinExistence type="predicted"/>
<accession>A0ABR1TGZ5</accession>
<dbReference type="Proteomes" id="UP001444661">
    <property type="component" value="Unassembled WGS sequence"/>
</dbReference>
<feature type="transmembrane region" description="Helical" evidence="2">
    <location>
        <begin position="63"/>
        <end position="81"/>
    </location>
</feature>
<feature type="transmembrane region" description="Helical" evidence="2">
    <location>
        <begin position="101"/>
        <end position="124"/>
    </location>
</feature>
<evidence type="ECO:0000313" key="4">
    <source>
        <dbReference type="Proteomes" id="UP001444661"/>
    </source>
</evidence>